<dbReference type="AlphaFoldDB" id="A0AAD8TD80"/>
<dbReference type="Pfam" id="PF00646">
    <property type="entry name" value="F-box"/>
    <property type="match status" value="1"/>
</dbReference>
<feature type="domain" description="F-box/LRR-repeat protein 15/At3g58940/PEG3-like LRR" evidence="2">
    <location>
        <begin position="102"/>
        <end position="261"/>
    </location>
</feature>
<dbReference type="InterPro" id="IPR036047">
    <property type="entry name" value="F-box-like_dom_sf"/>
</dbReference>
<evidence type="ECO:0000313" key="4">
    <source>
        <dbReference type="Proteomes" id="UP001231189"/>
    </source>
</evidence>
<dbReference type="InterPro" id="IPR055411">
    <property type="entry name" value="LRR_FXL15/At3g58940/PEG3-like"/>
</dbReference>
<sequence length="317" mass="34741">MKSARLGESQGCHDAADHISVLSDDLLHYILSYLHSAPAAAQTSVLSRRWRSVWKQIPDLIFLEDSSPDAVDAALAAHTTPTLDKLAVVVAKASGRVSAARVAAWLRFASRRDAQEAHVVLSCKEPPPSENEEEEEELEVPLLGSAVMLTANLVVTFRLRLPPAGSFAELRLLILTLAAVSGDDLSRVVSTQCPCLCVLKLAMLNLVGDLSIRSDSLRAISLRVVGKETQLEVTAPSLESFVVHSCSHRQVRITAPKLTEVEWDDAYDPDVHRLLHTGRHLHKLVVTQWSAMPPLLERFETADELSLHLAIPPVSLF</sequence>
<evidence type="ECO:0008006" key="5">
    <source>
        <dbReference type="Google" id="ProtNLM"/>
    </source>
</evidence>
<evidence type="ECO:0000313" key="3">
    <source>
        <dbReference type="EMBL" id="KAK1679828.1"/>
    </source>
</evidence>
<organism evidence="3 4">
    <name type="scientific">Lolium multiflorum</name>
    <name type="common">Italian ryegrass</name>
    <name type="synonym">Lolium perenne subsp. multiflorum</name>
    <dbReference type="NCBI Taxonomy" id="4521"/>
    <lineage>
        <taxon>Eukaryota</taxon>
        <taxon>Viridiplantae</taxon>
        <taxon>Streptophyta</taxon>
        <taxon>Embryophyta</taxon>
        <taxon>Tracheophyta</taxon>
        <taxon>Spermatophyta</taxon>
        <taxon>Magnoliopsida</taxon>
        <taxon>Liliopsida</taxon>
        <taxon>Poales</taxon>
        <taxon>Poaceae</taxon>
        <taxon>BOP clade</taxon>
        <taxon>Pooideae</taxon>
        <taxon>Poodae</taxon>
        <taxon>Poeae</taxon>
        <taxon>Poeae Chloroplast Group 2 (Poeae type)</taxon>
        <taxon>Loliodinae</taxon>
        <taxon>Loliinae</taxon>
        <taxon>Lolium</taxon>
    </lineage>
</organism>
<gene>
    <name evidence="3" type="ORF">QYE76_040676</name>
</gene>
<protein>
    <recommendedName>
        <fullName evidence="5">F-box domain-containing protein</fullName>
    </recommendedName>
</protein>
<evidence type="ECO:0000259" key="2">
    <source>
        <dbReference type="Pfam" id="PF24758"/>
    </source>
</evidence>
<dbReference type="SUPFAM" id="SSF81383">
    <property type="entry name" value="F-box domain"/>
    <property type="match status" value="1"/>
</dbReference>
<feature type="domain" description="F-box" evidence="1">
    <location>
        <begin position="19"/>
        <end position="57"/>
    </location>
</feature>
<evidence type="ECO:0000259" key="1">
    <source>
        <dbReference type="Pfam" id="PF00646"/>
    </source>
</evidence>
<name>A0AAD8TD80_LOLMU</name>
<dbReference type="InterPro" id="IPR055312">
    <property type="entry name" value="FBL15-like"/>
</dbReference>
<dbReference type="PANTHER" id="PTHR34709:SF36">
    <property type="entry name" value="FBD DOMAIN-CONTAINING PROTEIN"/>
    <property type="match status" value="1"/>
</dbReference>
<comment type="caution">
    <text evidence="3">The sequence shown here is derived from an EMBL/GenBank/DDBJ whole genome shotgun (WGS) entry which is preliminary data.</text>
</comment>
<dbReference type="PANTHER" id="PTHR34709">
    <property type="entry name" value="OS10G0396666 PROTEIN"/>
    <property type="match status" value="1"/>
</dbReference>
<reference evidence="3" key="1">
    <citation type="submission" date="2023-07" db="EMBL/GenBank/DDBJ databases">
        <title>A chromosome-level genome assembly of Lolium multiflorum.</title>
        <authorList>
            <person name="Chen Y."/>
            <person name="Copetti D."/>
            <person name="Kolliker R."/>
            <person name="Studer B."/>
        </authorList>
    </citation>
    <scope>NUCLEOTIDE SEQUENCE</scope>
    <source>
        <strain evidence="3">02402/16</strain>
        <tissue evidence="3">Leaf</tissue>
    </source>
</reference>
<dbReference type="Proteomes" id="UP001231189">
    <property type="component" value="Unassembled WGS sequence"/>
</dbReference>
<accession>A0AAD8TD80</accession>
<dbReference type="Pfam" id="PF24758">
    <property type="entry name" value="LRR_At5g56370"/>
    <property type="match status" value="1"/>
</dbReference>
<keyword evidence="4" id="KW-1185">Reference proteome</keyword>
<proteinExistence type="predicted"/>
<dbReference type="EMBL" id="JAUUTY010000002">
    <property type="protein sequence ID" value="KAK1679828.1"/>
    <property type="molecule type" value="Genomic_DNA"/>
</dbReference>
<dbReference type="InterPro" id="IPR001810">
    <property type="entry name" value="F-box_dom"/>
</dbReference>